<keyword evidence="1" id="KW-0472">Membrane</keyword>
<gene>
    <name evidence="2" type="ORF">S01H4_49840</name>
</gene>
<dbReference type="AlphaFoldDB" id="X1C3M9"/>
<evidence type="ECO:0000256" key="1">
    <source>
        <dbReference type="SAM" id="Phobius"/>
    </source>
</evidence>
<organism evidence="2">
    <name type="scientific">marine sediment metagenome</name>
    <dbReference type="NCBI Taxonomy" id="412755"/>
    <lineage>
        <taxon>unclassified sequences</taxon>
        <taxon>metagenomes</taxon>
        <taxon>ecological metagenomes</taxon>
    </lineage>
</organism>
<keyword evidence="1" id="KW-0812">Transmembrane</keyword>
<reference evidence="2" key="1">
    <citation type="journal article" date="2014" name="Front. Microbiol.">
        <title>High frequency of phylogenetically diverse reductive dehalogenase-homologous genes in deep subseafloor sedimentary metagenomes.</title>
        <authorList>
            <person name="Kawai M."/>
            <person name="Futagami T."/>
            <person name="Toyoda A."/>
            <person name="Takaki Y."/>
            <person name="Nishi S."/>
            <person name="Hori S."/>
            <person name="Arai W."/>
            <person name="Tsubouchi T."/>
            <person name="Morono Y."/>
            <person name="Uchiyama I."/>
            <person name="Ito T."/>
            <person name="Fujiyama A."/>
            <person name="Inagaki F."/>
            <person name="Takami H."/>
        </authorList>
    </citation>
    <scope>NUCLEOTIDE SEQUENCE</scope>
    <source>
        <strain evidence="2">Expedition CK06-06</strain>
    </source>
</reference>
<keyword evidence="1" id="KW-1133">Transmembrane helix</keyword>
<sequence length="97" mass="9811">MKTAIRLGLALLAAFVASIYFALFIGMAFGSFSTNVTDTVATVCAIGVGWVVWHATRQAAGTRRGLGKHTAIGAIVGGVIGFIGGFAGPGILDPSTV</sequence>
<feature type="transmembrane region" description="Helical" evidence="1">
    <location>
        <begin position="40"/>
        <end position="60"/>
    </location>
</feature>
<name>X1C3M9_9ZZZZ</name>
<dbReference type="EMBL" id="BART01028235">
    <property type="protein sequence ID" value="GAH02686.1"/>
    <property type="molecule type" value="Genomic_DNA"/>
</dbReference>
<accession>X1C3M9</accession>
<proteinExistence type="predicted"/>
<protein>
    <submittedName>
        <fullName evidence="2">Uncharacterized protein</fullName>
    </submittedName>
</protein>
<feature type="non-terminal residue" evidence="2">
    <location>
        <position position="97"/>
    </location>
</feature>
<comment type="caution">
    <text evidence="2">The sequence shown here is derived from an EMBL/GenBank/DDBJ whole genome shotgun (WGS) entry which is preliminary data.</text>
</comment>
<feature type="transmembrane region" description="Helical" evidence="1">
    <location>
        <begin position="72"/>
        <end position="92"/>
    </location>
</feature>
<evidence type="ECO:0000313" key="2">
    <source>
        <dbReference type="EMBL" id="GAH02686.1"/>
    </source>
</evidence>